<feature type="compositionally biased region" description="Basic and acidic residues" evidence="6">
    <location>
        <begin position="172"/>
        <end position="183"/>
    </location>
</feature>
<dbReference type="GO" id="GO:0005634">
    <property type="term" value="C:nucleus"/>
    <property type="evidence" value="ECO:0007669"/>
    <property type="project" value="UniProtKB-SubCell"/>
</dbReference>
<feature type="compositionally biased region" description="Basic and acidic residues" evidence="6">
    <location>
        <begin position="352"/>
        <end position="364"/>
    </location>
</feature>
<dbReference type="PROSITE" id="PS50061">
    <property type="entry name" value="ETS_DOMAIN_3"/>
    <property type="match status" value="1"/>
</dbReference>
<feature type="compositionally biased region" description="Low complexity" evidence="6">
    <location>
        <begin position="146"/>
        <end position="168"/>
    </location>
</feature>
<dbReference type="PANTHER" id="PTHR11849:SF304">
    <property type="entry name" value="DNA-BINDING PROTEIN D-ETS-3"/>
    <property type="match status" value="1"/>
</dbReference>
<dbReference type="PRINTS" id="PR00454">
    <property type="entry name" value="ETSDOMAIN"/>
</dbReference>
<dbReference type="GO" id="GO:0043565">
    <property type="term" value="F:sequence-specific DNA binding"/>
    <property type="evidence" value="ECO:0007669"/>
    <property type="project" value="InterPro"/>
</dbReference>
<dbReference type="InParanoid" id="A0A6L2Q1R9"/>
<feature type="domain" description="PNT" evidence="8">
    <location>
        <begin position="444"/>
        <end position="531"/>
    </location>
</feature>
<dbReference type="InterPro" id="IPR013761">
    <property type="entry name" value="SAM/pointed_sf"/>
</dbReference>
<feature type="compositionally biased region" description="Polar residues" evidence="6">
    <location>
        <begin position="321"/>
        <end position="343"/>
    </location>
</feature>
<dbReference type="GO" id="GO:0030154">
    <property type="term" value="P:cell differentiation"/>
    <property type="evidence" value="ECO:0007669"/>
    <property type="project" value="TreeGrafter"/>
</dbReference>
<dbReference type="EMBL" id="BLKM01000700">
    <property type="protein sequence ID" value="GFG37462.1"/>
    <property type="molecule type" value="Genomic_DNA"/>
</dbReference>
<evidence type="ECO:0000259" key="8">
    <source>
        <dbReference type="PROSITE" id="PS51433"/>
    </source>
</evidence>
<feature type="compositionally biased region" description="Basic and acidic residues" evidence="6">
    <location>
        <begin position="430"/>
        <end position="440"/>
    </location>
</feature>
<evidence type="ECO:0000256" key="2">
    <source>
        <dbReference type="ARBA" id="ARBA00005562"/>
    </source>
</evidence>
<dbReference type="PROSITE" id="PS00345">
    <property type="entry name" value="ETS_DOMAIN_1"/>
    <property type="match status" value="1"/>
</dbReference>
<dbReference type="Pfam" id="PF00178">
    <property type="entry name" value="Ets"/>
    <property type="match status" value="1"/>
</dbReference>
<feature type="region of interest" description="Disordered" evidence="6">
    <location>
        <begin position="44"/>
        <end position="65"/>
    </location>
</feature>
<reference evidence="10" key="1">
    <citation type="submission" date="2020-01" db="EMBL/GenBank/DDBJ databases">
        <title>Draft genome sequence of the Termite Coptotermes fromosanus.</title>
        <authorList>
            <person name="Itakura S."/>
            <person name="Yosikawa Y."/>
            <person name="Umezawa K."/>
        </authorList>
    </citation>
    <scope>NUCLEOTIDE SEQUENCE [LARGE SCALE GENOMIC DNA]</scope>
</reference>
<dbReference type="InterPro" id="IPR036390">
    <property type="entry name" value="WH_DNA-bd_sf"/>
</dbReference>
<dbReference type="AlphaFoldDB" id="A0A6L2Q1R9"/>
<feature type="compositionally biased region" description="Basic residues" evidence="6">
    <location>
        <begin position="379"/>
        <end position="398"/>
    </location>
</feature>
<comment type="similarity">
    <text evidence="2 5">Belongs to the ETS family.</text>
</comment>
<dbReference type="SUPFAM" id="SSF46785">
    <property type="entry name" value="Winged helix' DNA-binding domain"/>
    <property type="match status" value="1"/>
</dbReference>
<evidence type="ECO:0000256" key="4">
    <source>
        <dbReference type="ARBA" id="ARBA00023242"/>
    </source>
</evidence>
<feature type="compositionally biased region" description="Basic and acidic residues" evidence="6">
    <location>
        <begin position="44"/>
        <end position="62"/>
    </location>
</feature>
<feature type="domain" description="ETS" evidence="7">
    <location>
        <begin position="572"/>
        <end position="652"/>
    </location>
</feature>
<accession>A0A6L2Q1R9</accession>
<proteinExistence type="inferred from homology"/>
<feature type="region of interest" description="Disordered" evidence="6">
    <location>
        <begin position="300"/>
        <end position="452"/>
    </location>
</feature>
<evidence type="ECO:0000313" key="9">
    <source>
        <dbReference type="EMBL" id="GFG37462.1"/>
    </source>
</evidence>
<evidence type="ECO:0000313" key="10">
    <source>
        <dbReference type="Proteomes" id="UP000502823"/>
    </source>
</evidence>
<dbReference type="InterPro" id="IPR000418">
    <property type="entry name" value="Ets_dom"/>
</dbReference>
<dbReference type="PANTHER" id="PTHR11849">
    <property type="entry name" value="ETS"/>
    <property type="match status" value="1"/>
</dbReference>
<keyword evidence="3 5" id="KW-0238">DNA-binding</keyword>
<keyword evidence="4 5" id="KW-0539">Nucleus</keyword>
<dbReference type="InterPro" id="IPR046328">
    <property type="entry name" value="ETS_fam"/>
</dbReference>
<dbReference type="PROSITE" id="PS00346">
    <property type="entry name" value="ETS_DOMAIN_2"/>
    <property type="match status" value="1"/>
</dbReference>
<evidence type="ECO:0000256" key="1">
    <source>
        <dbReference type="ARBA" id="ARBA00004123"/>
    </source>
</evidence>
<comment type="caution">
    <text evidence="9">The sequence shown here is derived from an EMBL/GenBank/DDBJ whole genome shotgun (WGS) entry which is preliminary data.</text>
</comment>
<dbReference type="InterPro" id="IPR036388">
    <property type="entry name" value="WH-like_DNA-bd_sf"/>
</dbReference>
<keyword evidence="10" id="KW-1185">Reference proteome</keyword>
<dbReference type="CDD" id="cd08203">
    <property type="entry name" value="SAM_PNT"/>
    <property type="match status" value="1"/>
</dbReference>
<dbReference type="OrthoDB" id="10067219at2759"/>
<comment type="subcellular location">
    <subcellularLocation>
        <location evidence="1 5">Nucleus</location>
    </subcellularLocation>
</comment>
<organism evidence="9 10">
    <name type="scientific">Coptotermes formosanus</name>
    <name type="common">Formosan subterranean termite</name>
    <dbReference type="NCBI Taxonomy" id="36987"/>
    <lineage>
        <taxon>Eukaryota</taxon>
        <taxon>Metazoa</taxon>
        <taxon>Ecdysozoa</taxon>
        <taxon>Arthropoda</taxon>
        <taxon>Hexapoda</taxon>
        <taxon>Insecta</taxon>
        <taxon>Pterygota</taxon>
        <taxon>Neoptera</taxon>
        <taxon>Polyneoptera</taxon>
        <taxon>Dictyoptera</taxon>
        <taxon>Blattodea</taxon>
        <taxon>Blattoidea</taxon>
        <taxon>Termitoidae</taxon>
        <taxon>Rhinotermitidae</taxon>
        <taxon>Coptotermes</taxon>
    </lineage>
</organism>
<evidence type="ECO:0000256" key="5">
    <source>
        <dbReference type="RuleBase" id="RU004019"/>
    </source>
</evidence>
<name>A0A6L2Q1R9_COPFO</name>
<feature type="compositionally biased region" description="Acidic residues" evidence="6">
    <location>
        <begin position="441"/>
        <end position="451"/>
    </location>
</feature>
<dbReference type="FunFam" id="1.10.10.10:FF:000039">
    <property type="entry name" value="Friend leukemia integration 1 transcription factor"/>
    <property type="match status" value="1"/>
</dbReference>
<gene>
    <name evidence="9" type="ORF">Cfor_07185</name>
</gene>
<protein>
    <recommendedName>
        <fullName evidence="11">ETS domain-containing protein</fullName>
    </recommendedName>
</protein>
<dbReference type="Pfam" id="PF02198">
    <property type="entry name" value="SAM_PNT"/>
    <property type="match status" value="1"/>
</dbReference>
<evidence type="ECO:0000259" key="7">
    <source>
        <dbReference type="PROSITE" id="PS50061"/>
    </source>
</evidence>
<dbReference type="GO" id="GO:0000981">
    <property type="term" value="F:DNA-binding transcription factor activity, RNA polymerase II-specific"/>
    <property type="evidence" value="ECO:0007669"/>
    <property type="project" value="TreeGrafter"/>
</dbReference>
<dbReference type="PROSITE" id="PS51433">
    <property type="entry name" value="PNT"/>
    <property type="match status" value="1"/>
</dbReference>
<sequence length="806" mass="88605">MEQDQTLLRTHRHSSSISLKLSGGSVHQIRYPLLTTATDGEIVSHQRNTDESSDVTRNENRVRQSGSSVLLLTDTEGNEDLSVCVGSLLGPTSTLLDAGKSATSAAAYAVARGLLSQFQDSNKVLDISRSTRDNVHRLACVNTSSNCSNPSVSRSSSSSTDNVISSPPRTADVTELRPIHASERGTPPLRALSIANEEHTSPRDATTVSDASSVLKYSTQNYVFPGSNSCEAVEVQPFLAVSDGIPSSPEVTPEDLSALLYSFLFGSPDSVTSCDTVVTNLEEDPQTKCKNGSMDFMLSSSSSCDNTQLQSHDKEARSNEILGSSPSKSDAGSAVSFSGQEISTGDAEKEDNEGGSKMQEERYTEQCVEDISSTSTSKTSKKVRRTGTKCRLSRRTSGHVKEVQRGISVESGYHTSSENHVTVGMETPSSEEKDKTGEREDDKDDDEEESMDERLVFVPSDPAEWNAGHVTSWLKWSTREFSLNPEPDPEKFPSSGAELLELSRAEFETRAESHRSGRLLAVHLAHLRHSVTGRSTSPMEELVDLDDEEEQDPYQLLNAASSRLVAQGSGQIQLWQFLLELLSDSSNASCITWEGTNGEFKLTDPDEVARRWGERKSKPNMNYDKLSRALRYYYDKNIMTKVHGKRYAYKFDFHGLMAACQAQAQERAGGGIIPRPSPLSGEIIVYIATATTWSRTTRFAIPCPTLLLDVGGGKRSVSRQPLVHLLCGRKQYAPSTWSREVTESRMRPVSHVLVSPALTHASHRTHITYLPLGPTLKGELQYTHITCMIIIAYITNSQRNKLSDWK</sequence>
<dbReference type="Gene3D" id="1.10.150.50">
    <property type="entry name" value="Transcription Factor, Ets-1"/>
    <property type="match status" value="1"/>
</dbReference>
<dbReference type="SMART" id="SM00251">
    <property type="entry name" value="SAM_PNT"/>
    <property type="match status" value="1"/>
</dbReference>
<evidence type="ECO:0008006" key="11">
    <source>
        <dbReference type="Google" id="ProtNLM"/>
    </source>
</evidence>
<feature type="region of interest" description="Disordered" evidence="6">
    <location>
        <begin position="146"/>
        <end position="189"/>
    </location>
</feature>
<dbReference type="SUPFAM" id="SSF47769">
    <property type="entry name" value="SAM/Pointed domain"/>
    <property type="match status" value="1"/>
</dbReference>
<evidence type="ECO:0000256" key="6">
    <source>
        <dbReference type="SAM" id="MobiDB-lite"/>
    </source>
</evidence>
<dbReference type="Proteomes" id="UP000502823">
    <property type="component" value="Unassembled WGS sequence"/>
</dbReference>
<evidence type="ECO:0000256" key="3">
    <source>
        <dbReference type="ARBA" id="ARBA00023125"/>
    </source>
</evidence>
<dbReference type="InterPro" id="IPR003118">
    <property type="entry name" value="Pointed_dom"/>
</dbReference>
<dbReference type="Gene3D" id="1.10.10.10">
    <property type="entry name" value="Winged helix-like DNA-binding domain superfamily/Winged helix DNA-binding domain"/>
    <property type="match status" value="1"/>
</dbReference>
<dbReference type="SMART" id="SM00413">
    <property type="entry name" value="ETS"/>
    <property type="match status" value="1"/>
</dbReference>